<evidence type="ECO:0000256" key="4">
    <source>
        <dbReference type="ARBA" id="ARBA00022846"/>
    </source>
</evidence>
<keyword evidence="6" id="KW-0966">Cell projection</keyword>
<dbReference type="Ensembl" id="ENSEBUT00000006078.1">
    <property type="protein sequence ID" value="ENSEBUP00000005637.1"/>
    <property type="gene ID" value="ENSEBUG00000003825.1"/>
</dbReference>
<keyword evidence="5" id="KW-0969">Cilium</keyword>
<evidence type="ECO:0000313" key="8">
    <source>
        <dbReference type="Proteomes" id="UP000694388"/>
    </source>
</evidence>
<dbReference type="GO" id="GO:0031514">
    <property type="term" value="C:motile cilium"/>
    <property type="evidence" value="ECO:0007669"/>
    <property type="project" value="UniProtKB-SubCell"/>
</dbReference>
<comment type="subcellular location">
    <subcellularLocation>
        <location evidence="1">Cell projection</location>
        <location evidence="1">Cilium</location>
        <location evidence="1">Flagellum</location>
    </subcellularLocation>
</comment>
<dbReference type="GeneTree" id="ENSGT00390000018089"/>
<evidence type="ECO:0000256" key="3">
    <source>
        <dbReference type="ARBA" id="ARBA00022737"/>
    </source>
</evidence>
<dbReference type="OMA" id="NGRMEGK"/>
<evidence type="ECO:0000256" key="2">
    <source>
        <dbReference type="ARBA" id="ARBA00016322"/>
    </source>
</evidence>
<proteinExistence type="predicted"/>
<dbReference type="AlphaFoldDB" id="A0A8C4NEM6"/>
<dbReference type="PANTHER" id="PTHR46437:SF1">
    <property type="entry name" value="MORN REPEAT-CONTAINING PROTEIN 5"/>
    <property type="match status" value="1"/>
</dbReference>
<reference evidence="7" key="1">
    <citation type="submission" date="2025-08" db="UniProtKB">
        <authorList>
            <consortium name="Ensembl"/>
        </authorList>
    </citation>
    <scope>IDENTIFICATION</scope>
</reference>
<dbReference type="SMART" id="SM00698">
    <property type="entry name" value="MORN"/>
    <property type="match status" value="2"/>
</dbReference>
<evidence type="ECO:0000256" key="6">
    <source>
        <dbReference type="ARBA" id="ARBA00023273"/>
    </source>
</evidence>
<keyword evidence="8" id="KW-1185">Reference proteome</keyword>
<dbReference type="Gene3D" id="2.20.110.10">
    <property type="entry name" value="Histone H3 K4-specific methyltransferase SET7/9 N-terminal domain"/>
    <property type="match status" value="1"/>
</dbReference>
<keyword evidence="3" id="KW-0677">Repeat</keyword>
<dbReference type="SUPFAM" id="SSF82185">
    <property type="entry name" value="Histone H3 K4-specific methyltransferase SET7/9 N-terminal domain"/>
    <property type="match status" value="1"/>
</dbReference>
<evidence type="ECO:0000256" key="1">
    <source>
        <dbReference type="ARBA" id="ARBA00004230"/>
    </source>
</evidence>
<name>A0A8C4NEM6_EPTBU</name>
<keyword evidence="4" id="KW-0282">Flagellum</keyword>
<sequence>MQYTGSSYKGDYVNGRIEGRGQYTLPTGTRYDGELLDGLFHGTGALCFPHGGRFEATWKHGVAKDGMYIFADGLVYSENDWTHCDGRHRQYYTERCNGFKPAGLTQLTHSPSARDIPEGCYECHDGFYNPNTREVSTYEHKLLRYADETEHEWILRFCRKSWDEIVPFDPHQNSIQDAQDLKAVLMKL</sequence>
<organism evidence="7 8">
    <name type="scientific">Eptatretus burgeri</name>
    <name type="common">Inshore hagfish</name>
    <dbReference type="NCBI Taxonomy" id="7764"/>
    <lineage>
        <taxon>Eukaryota</taxon>
        <taxon>Metazoa</taxon>
        <taxon>Chordata</taxon>
        <taxon>Craniata</taxon>
        <taxon>Vertebrata</taxon>
        <taxon>Cyclostomata</taxon>
        <taxon>Myxini</taxon>
        <taxon>Myxiniformes</taxon>
        <taxon>Myxinidae</taxon>
        <taxon>Eptatretinae</taxon>
        <taxon>Eptatretus</taxon>
    </lineage>
</organism>
<dbReference type="PANTHER" id="PTHR46437">
    <property type="entry name" value="MORN REPEAT-CONTAINING PROTEIN 5"/>
    <property type="match status" value="1"/>
</dbReference>
<accession>A0A8C4NEM6</accession>
<dbReference type="Pfam" id="PF02493">
    <property type="entry name" value="MORN"/>
    <property type="match status" value="2"/>
</dbReference>
<protein>
    <recommendedName>
        <fullName evidence="2">MORN repeat-containing protein 5</fullName>
    </recommendedName>
</protein>
<evidence type="ECO:0000256" key="5">
    <source>
        <dbReference type="ARBA" id="ARBA00023069"/>
    </source>
</evidence>
<reference evidence="7" key="2">
    <citation type="submission" date="2025-09" db="UniProtKB">
        <authorList>
            <consortium name="Ensembl"/>
        </authorList>
    </citation>
    <scope>IDENTIFICATION</scope>
</reference>
<dbReference type="InterPro" id="IPR042814">
    <property type="entry name" value="Morn5"/>
</dbReference>
<dbReference type="InterPro" id="IPR003409">
    <property type="entry name" value="MORN"/>
</dbReference>
<dbReference type="Proteomes" id="UP000694388">
    <property type="component" value="Unplaced"/>
</dbReference>
<evidence type="ECO:0000313" key="7">
    <source>
        <dbReference type="Ensembl" id="ENSEBUP00000005637.1"/>
    </source>
</evidence>